<dbReference type="EMBL" id="JARJBB010000048">
    <property type="protein sequence ID" value="MDF3303193.1"/>
    <property type="molecule type" value="Genomic_DNA"/>
</dbReference>
<reference evidence="2 3" key="1">
    <citation type="submission" date="2023-03" db="EMBL/GenBank/DDBJ databases">
        <title>Draft genome sequence of Streptomyces sp. K1PA1 isolated from peat swamp forest in Thailand.</title>
        <authorList>
            <person name="Klaysubun C."/>
            <person name="Duangmal K."/>
        </authorList>
    </citation>
    <scope>NUCLEOTIDE SEQUENCE [LARGE SCALE GENOMIC DNA]</scope>
    <source>
        <strain evidence="2 3">K1PA1</strain>
    </source>
</reference>
<evidence type="ECO:0000256" key="1">
    <source>
        <dbReference type="SAM" id="MobiDB-lite"/>
    </source>
</evidence>
<name>A0ABT6AEW1_9ACTN</name>
<dbReference type="Proteomes" id="UP001221150">
    <property type="component" value="Unassembled WGS sequence"/>
</dbReference>
<evidence type="ECO:0000313" key="2">
    <source>
        <dbReference type="EMBL" id="MDF3303193.1"/>
    </source>
</evidence>
<accession>A0ABT6AEW1</accession>
<dbReference type="RefSeq" id="WP_276112732.1">
    <property type="nucleotide sequence ID" value="NZ_JARJBB010000048.1"/>
</dbReference>
<feature type="region of interest" description="Disordered" evidence="1">
    <location>
        <begin position="1"/>
        <end position="22"/>
    </location>
</feature>
<keyword evidence="3" id="KW-1185">Reference proteome</keyword>
<comment type="caution">
    <text evidence="2">The sequence shown here is derived from an EMBL/GenBank/DDBJ whole genome shotgun (WGS) entry which is preliminary data.</text>
</comment>
<proteinExistence type="predicted"/>
<gene>
    <name evidence="2" type="ORF">P3H78_32230</name>
</gene>
<evidence type="ECO:0000313" key="3">
    <source>
        <dbReference type="Proteomes" id="UP001221150"/>
    </source>
</evidence>
<organism evidence="2 3">
    <name type="scientific">Streptomyces tropicalis</name>
    <dbReference type="NCBI Taxonomy" id="3034234"/>
    <lineage>
        <taxon>Bacteria</taxon>
        <taxon>Bacillati</taxon>
        <taxon>Actinomycetota</taxon>
        <taxon>Actinomycetes</taxon>
        <taxon>Kitasatosporales</taxon>
        <taxon>Streptomycetaceae</taxon>
        <taxon>Streptomyces</taxon>
    </lineage>
</organism>
<sequence>MFTKFRSRRQRRTTVHEPERVAPAAAPPALGDAEVLVRVERLRAALRAAGFSLDEAAGPEPVFFGELRAGRTVDLGPGEQEAVMSYLGGIPASYVLADEPHAEMLRRIEAEGIRLDLRRDGFEIQACQGSLPDDPEAMRRLSAYIRQQVEIAVASVEAGKTPAPQEPTGP</sequence>
<feature type="compositionally biased region" description="Basic residues" evidence="1">
    <location>
        <begin position="1"/>
        <end position="13"/>
    </location>
</feature>
<protein>
    <submittedName>
        <fullName evidence="2">Uncharacterized protein</fullName>
    </submittedName>
</protein>